<sequence>MSIKDKEEIKIVSSDWIWFYEEEADYDDDDDDEDDEEEDISQEEVEISKTAVNNDNKQVINENDLKTIRQVLNALSAAYSAFSRFTKNLETWQKEDNFRLVRNALKVIEQITGSVYSGKDLAFGVPHFISSILSIASDKGICKENGIESSLIKSYCFDIINNLKKEKSRQVMEKMLLKYKEMKIMSDLMSSAGGCSNDYDDVISSCINNLFVNYSQASYMDRDEKLKQKQLISYVNNSIEEFGLSEEIDNLFFHTDTRRDVGIIHRVNEIKKVYIKDLNGQMTGGFFDLF</sequence>
<evidence type="ECO:0000313" key="1">
    <source>
        <dbReference type="EMBL" id="KAA6399224.1"/>
    </source>
</evidence>
<proteinExistence type="predicted"/>
<reference evidence="1 2" key="1">
    <citation type="submission" date="2019-03" db="EMBL/GenBank/DDBJ databases">
        <title>Single cell metagenomics reveals metabolic interactions within the superorganism composed of flagellate Streblomastix strix and complex community of Bacteroidetes bacteria on its surface.</title>
        <authorList>
            <person name="Treitli S.C."/>
            <person name="Kolisko M."/>
            <person name="Husnik F."/>
            <person name="Keeling P."/>
            <person name="Hampl V."/>
        </authorList>
    </citation>
    <scope>NUCLEOTIDE SEQUENCE [LARGE SCALE GENOMIC DNA]</scope>
    <source>
        <strain evidence="1">ST1C</strain>
    </source>
</reference>
<evidence type="ECO:0000313" key="2">
    <source>
        <dbReference type="Proteomes" id="UP000324800"/>
    </source>
</evidence>
<protein>
    <submittedName>
        <fullName evidence="1">Uncharacterized protein</fullName>
    </submittedName>
</protein>
<dbReference type="Proteomes" id="UP000324800">
    <property type="component" value="Unassembled WGS sequence"/>
</dbReference>
<accession>A0A5J4WW34</accession>
<organism evidence="1 2">
    <name type="scientific">Streblomastix strix</name>
    <dbReference type="NCBI Taxonomy" id="222440"/>
    <lineage>
        <taxon>Eukaryota</taxon>
        <taxon>Metamonada</taxon>
        <taxon>Preaxostyla</taxon>
        <taxon>Oxymonadida</taxon>
        <taxon>Streblomastigidae</taxon>
        <taxon>Streblomastix</taxon>
    </lineage>
</organism>
<name>A0A5J4WW34_9EUKA</name>
<dbReference type="EMBL" id="SNRW01000795">
    <property type="protein sequence ID" value="KAA6399224.1"/>
    <property type="molecule type" value="Genomic_DNA"/>
</dbReference>
<dbReference type="AlphaFoldDB" id="A0A5J4WW34"/>
<gene>
    <name evidence="1" type="ORF">EZS28_005251</name>
</gene>
<comment type="caution">
    <text evidence="1">The sequence shown here is derived from an EMBL/GenBank/DDBJ whole genome shotgun (WGS) entry which is preliminary data.</text>
</comment>